<protein>
    <recommendedName>
        <fullName evidence="1">C-type lectin domain-containing protein</fullName>
    </recommendedName>
</protein>
<reference evidence="2" key="3">
    <citation type="submission" date="2025-09" db="UniProtKB">
        <authorList>
            <consortium name="Ensembl"/>
        </authorList>
    </citation>
    <scope>IDENTIFICATION</scope>
</reference>
<sequence length="132" mass="14821">RGCALKPEVVEIGPVADGWRESVQYCKNRSLELVSFADAKLQTQIYKTVMKMNSARLQKVWIGMRRSSMTGEWYWVNGDQVKATNWGEGEPGTIQDGQCAIVSLESGQDYGWSDEDCCKSGFVFVTELQVNI</sequence>
<dbReference type="SMART" id="SM00034">
    <property type="entry name" value="CLECT"/>
    <property type="match status" value="1"/>
</dbReference>
<dbReference type="Proteomes" id="UP000472271">
    <property type="component" value="Chromosome 16"/>
</dbReference>
<accession>A0A673ASM9</accession>
<dbReference type="PANTHER" id="PTHR22803">
    <property type="entry name" value="MANNOSE, PHOSPHOLIPASE, LECTIN RECEPTOR RELATED"/>
    <property type="match status" value="1"/>
</dbReference>
<feature type="domain" description="C-type lectin" evidence="1">
    <location>
        <begin position="19"/>
        <end position="117"/>
    </location>
</feature>
<dbReference type="Gene3D" id="3.10.100.10">
    <property type="entry name" value="Mannose-Binding Protein A, subunit A"/>
    <property type="match status" value="1"/>
</dbReference>
<evidence type="ECO:0000259" key="1">
    <source>
        <dbReference type="PROSITE" id="PS50041"/>
    </source>
</evidence>
<dbReference type="Ensembl" id="ENSSORT00005033573.1">
    <property type="protein sequence ID" value="ENSSORP00005032675.1"/>
    <property type="gene ID" value="ENSSORG00005015512.1"/>
</dbReference>
<dbReference type="InterPro" id="IPR001304">
    <property type="entry name" value="C-type_lectin-like"/>
</dbReference>
<dbReference type="Pfam" id="PF00059">
    <property type="entry name" value="Lectin_C"/>
    <property type="match status" value="1"/>
</dbReference>
<dbReference type="PROSITE" id="PS50041">
    <property type="entry name" value="C_TYPE_LECTIN_2"/>
    <property type="match status" value="1"/>
</dbReference>
<organism evidence="2 3">
    <name type="scientific">Sphaeramia orbicularis</name>
    <name type="common">orbiculate cardinalfish</name>
    <dbReference type="NCBI Taxonomy" id="375764"/>
    <lineage>
        <taxon>Eukaryota</taxon>
        <taxon>Metazoa</taxon>
        <taxon>Chordata</taxon>
        <taxon>Craniata</taxon>
        <taxon>Vertebrata</taxon>
        <taxon>Euteleostomi</taxon>
        <taxon>Actinopterygii</taxon>
        <taxon>Neopterygii</taxon>
        <taxon>Teleostei</taxon>
        <taxon>Neoteleostei</taxon>
        <taxon>Acanthomorphata</taxon>
        <taxon>Gobiaria</taxon>
        <taxon>Kurtiformes</taxon>
        <taxon>Apogonoidei</taxon>
        <taxon>Apogonidae</taxon>
        <taxon>Apogoninae</taxon>
        <taxon>Sphaeramia</taxon>
    </lineage>
</organism>
<dbReference type="CDD" id="cd00037">
    <property type="entry name" value="CLECT"/>
    <property type="match status" value="1"/>
</dbReference>
<dbReference type="InterPro" id="IPR050111">
    <property type="entry name" value="C-type_lectin/snaclec_domain"/>
</dbReference>
<dbReference type="InParanoid" id="A0A673ASM9"/>
<dbReference type="AlphaFoldDB" id="A0A673ASM9"/>
<proteinExistence type="predicted"/>
<name>A0A673ASM9_9TELE</name>
<dbReference type="InterPro" id="IPR016186">
    <property type="entry name" value="C-type_lectin-like/link_sf"/>
</dbReference>
<keyword evidence="3" id="KW-1185">Reference proteome</keyword>
<dbReference type="SUPFAM" id="SSF56436">
    <property type="entry name" value="C-type lectin-like"/>
    <property type="match status" value="1"/>
</dbReference>
<evidence type="ECO:0000313" key="3">
    <source>
        <dbReference type="Proteomes" id="UP000472271"/>
    </source>
</evidence>
<evidence type="ECO:0000313" key="2">
    <source>
        <dbReference type="Ensembl" id="ENSSORP00005032675.1"/>
    </source>
</evidence>
<dbReference type="InterPro" id="IPR016187">
    <property type="entry name" value="CTDL_fold"/>
</dbReference>
<reference evidence="2" key="1">
    <citation type="submission" date="2019-06" db="EMBL/GenBank/DDBJ databases">
        <authorList>
            <consortium name="Wellcome Sanger Institute Data Sharing"/>
        </authorList>
    </citation>
    <scope>NUCLEOTIDE SEQUENCE [LARGE SCALE GENOMIC DNA]</scope>
</reference>
<reference evidence="2" key="2">
    <citation type="submission" date="2025-08" db="UniProtKB">
        <authorList>
            <consortium name="Ensembl"/>
        </authorList>
    </citation>
    <scope>IDENTIFICATION</scope>
</reference>